<proteinExistence type="predicted"/>
<dbReference type="InterPro" id="IPR052585">
    <property type="entry name" value="Lipid_raft_assoc_Zn_ADH"/>
</dbReference>
<dbReference type="InterPro" id="IPR013154">
    <property type="entry name" value="ADH-like_N"/>
</dbReference>
<dbReference type="SUPFAM" id="SSF50129">
    <property type="entry name" value="GroES-like"/>
    <property type="match status" value="1"/>
</dbReference>
<gene>
    <name evidence="2" type="ORF">FHR33_005723</name>
</gene>
<dbReference type="AlphaFoldDB" id="A0A7W5YD05"/>
<dbReference type="SMART" id="SM00829">
    <property type="entry name" value="PKS_ER"/>
    <property type="match status" value="1"/>
</dbReference>
<sequence length="309" mass="31368">MTTMRALIGGSGSPRLIEAPLPQAGRGQIRIKVAAAGVNPFDLAVAAGALAGYGVARKLDAYGLGFDAAGVIDQVGEGAAFALGQEVIALASRLEAPTKAQAEYVVVDARAAALAPRGVSAAEAATLPLNALTAWQSLDRANLRQGDTVLVTGAAGAVGGYAVELAAARGLRVVAAAGRQDEALVRGFGAEWFVSREENLAEAVRRQVPGGVDAVIDAAITGLAGLDALRDGGAFIALSAGVAPVPLRGTDVATVFFREEPRQLAEIVRLAELGRLTTRVAGTYPLEQAAGAHARLSAGGVRGRLVLLP</sequence>
<dbReference type="PANTHER" id="PTHR43482">
    <property type="entry name" value="PROTEIN AST1-RELATED"/>
    <property type="match status" value="1"/>
</dbReference>
<comment type="caution">
    <text evidence="2">The sequence shown here is derived from an EMBL/GenBank/DDBJ whole genome shotgun (WGS) entry which is preliminary data.</text>
</comment>
<dbReference type="RefSeq" id="WP_246452134.1">
    <property type="nucleotide sequence ID" value="NZ_JACIBV010000001.1"/>
</dbReference>
<feature type="domain" description="Enoyl reductase (ER)" evidence="1">
    <location>
        <begin position="9"/>
        <end position="307"/>
    </location>
</feature>
<evidence type="ECO:0000313" key="2">
    <source>
        <dbReference type="EMBL" id="MBB3729863.1"/>
    </source>
</evidence>
<organism evidence="2 3">
    <name type="scientific">Nonomuraea dietziae</name>
    <dbReference type="NCBI Taxonomy" id="65515"/>
    <lineage>
        <taxon>Bacteria</taxon>
        <taxon>Bacillati</taxon>
        <taxon>Actinomycetota</taxon>
        <taxon>Actinomycetes</taxon>
        <taxon>Streptosporangiales</taxon>
        <taxon>Streptosporangiaceae</taxon>
        <taxon>Nonomuraea</taxon>
    </lineage>
</organism>
<dbReference type="GO" id="GO:0016491">
    <property type="term" value="F:oxidoreductase activity"/>
    <property type="evidence" value="ECO:0007669"/>
    <property type="project" value="InterPro"/>
</dbReference>
<dbReference type="Gene3D" id="3.40.50.720">
    <property type="entry name" value="NAD(P)-binding Rossmann-like Domain"/>
    <property type="match status" value="1"/>
</dbReference>
<keyword evidence="3" id="KW-1185">Reference proteome</keyword>
<dbReference type="Pfam" id="PF13602">
    <property type="entry name" value="ADH_zinc_N_2"/>
    <property type="match status" value="1"/>
</dbReference>
<dbReference type="Proteomes" id="UP000579945">
    <property type="component" value="Unassembled WGS sequence"/>
</dbReference>
<dbReference type="CDD" id="cd05289">
    <property type="entry name" value="MDR_like_2"/>
    <property type="match status" value="1"/>
</dbReference>
<name>A0A7W5YD05_9ACTN</name>
<dbReference type="Gene3D" id="3.90.180.10">
    <property type="entry name" value="Medium-chain alcohol dehydrogenases, catalytic domain"/>
    <property type="match status" value="1"/>
</dbReference>
<dbReference type="EMBL" id="JACIBV010000001">
    <property type="protein sequence ID" value="MBB3729863.1"/>
    <property type="molecule type" value="Genomic_DNA"/>
</dbReference>
<dbReference type="SUPFAM" id="SSF51735">
    <property type="entry name" value="NAD(P)-binding Rossmann-fold domains"/>
    <property type="match status" value="1"/>
</dbReference>
<dbReference type="InterPro" id="IPR036291">
    <property type="entry name" value="NAD(P)-bd_dom_sf"/>
</dbReference>
<evidence type="ECO:0000259" key="1">
    <source>
        <dbReference type="SMART" id="SM00829"/>
    </source>
</evidence>
<accession>A0A7W5YD05</accession>
<protein>
    <submittedName>
        <fullName evidence="2">NADPH:quinone reductase-like Zn-dependent oxidoreductase</fullName>
    </submittedName>
</protein>
<evidence type="ECO:0000313" key="3">
    <source>
        <dbReference type="Proteomes" id="UP000579945"/>
    </source>
</evidence>
<dbReference type="GeneID" id="95392040"/>
<dbReference type="InterPro" id="IPR020843">
    <property type="entry name" value="ER"/>
</dbReference>
<dbReference type="Pfam" id="PF08240">
    <property type="entry name" value="ADH_N"/>
    <property type="match status" value="1"/>
</dbReference>
<dbReference type="PANTHER" id="PTHR43482:SF1">
    <property type="entry name" value="PROTEIN AST1-RELATED"/>
    <property type="match status" value="1"/>
</dbReference>
<dbReference type="InterPro" id="IPR011032">
    <property type="entry name" value="GroES-like_sf"/>
</dbReference>
<reference evidence="2 3" key="1">
    <citation type="submission" date="2020-08" db="EMBL/GenBank/DDBJ databases">
        <title>Sequencing the genomes of 1000 actinobacteria strains.</title>
        <authorList>
            <person name="Klenk H.-P."/>
        </authorList>
    </citation>
    <scope>NUCLEOTIDE SEQUENCE [LARGE SCALE GENOMIC DNA]</scope>
    <source>
        <strain evidence="2 3">DSM 44320</strain>
    </source>
</reference>